<name>A0A5J4Z404_PORPP</name>
<reference evidence="3" key="1">
    <citation type="journal article" date="2019" name="Nat. Commun.">
        <title>Expansion of phycobilisome linker gene families in mesophilic red algae.</title>
        <authorList>
            <person name="Lee J."/>
            <person name="Kim D."/>
            <person name="Bhattacharya D."/>
            <person name="Yoon H.S."/>
        </authorList>
    </citation>
    <scope>NUCLEOTIDE SEQUENCE [LARGE SCALE GENOMIC DNA]</scope>
    <source>
        <strain evidence="3">CCMP 1328</strain>
    </source>
</reference>
<feature type="compositionally biased region" description="Low complexity" evidence="1">
    <location>
        <begin position="49"/>
        <end position="70"/>
    </location>
</feature>
<protein>
    <submittedName>
        <fullName evidence="2">Uncharacterized protein</fullName>
    </submittedName>
</protein>
<proteinExistence type="predicted"/>
<accession>A0A5J4Z404</accession>
<comment type="caution">
    <text evidence="2">The sequence shown here is derived from an EMBL/GenBank/DDBJ whole genome shotgun (WGS) entry which is preliminary data.</text>
</comment>
<feature type="region of interest" description="Disordered" evidence="1">
    <location>
        <begin position="1"/>
        <end position="109"/>
    </location>
</feature>
<feature type="compositionally biased region" description="Low complexity" evidence="1">
    <location>
        <begin position="202"/>
        <end position="213"/>
    </location>
</feature>
<feature type="region of interest" description="Disordered" evidence="1">
    <location>
        <begin position="559"/>
        <end position="593"/>
    </location>
</feature>
<dbReference type="AlphaFoldDB" id="A0A5J4Z404"/>
<dbReference type="Proteomes" id="UP000324585">
    <property type="component" value="Unassembled WGS sequence"/>
</dbReference>
<feature type="compositionally biased region" description="Polar residues" evidence="1">
    <location>
        <begin position="169"/>
        <end position="178"/>
    </location>
</feature>
<gene>
    <name evidence="2" type="ORF">FVE85_5595</name>
</gene>
<evidence type="ECO:0000313" key="2">
    <source>
        <dbReference type="EMBL" id="KAA8498010.1"/>
    </source>
</evidence>
<evidence type="ECO:0000256" key="1">
    <source>
        <dbReference type="SAM" id="MobiDB-lite"/>
    </source>
</evidence>
<feature type="compositionally biased region" description="Low complexity" evidence="1">
    <location>
        <begin position="81"/>
        <end position="100"/>
    </location>
</feature>
<organism evidence="2 3">
    <name type="scientific">Porphyridium purpureum</name>
    <name type="common">Red alga</name>
    <name type="synonym">Porphyridium cruentum</name>
    <dbReference type="NCBI Taxonomy" id="35688"/>
    <lineage>
        <taxon>Eukaryota</taxon>
        <taxon>Rhodophyta</taxon>
        <taxon>Bangiophyceae</taxon>
        <taxon>Porphyridiales</taxon>
        <taxon>Porphyridiaceae</taxon>
        <taxon>Porphyridium</taxon>
    </lineage>
</organism>
<dbReference type="OrthoDB" id="3029at2759"/>
<sequence length="800" mass="88408">MSGPARRAPSGAQKIGIEQSIPGVRMPPKSPPSAGVAGLASPTARRNPRGLAPSGASASSLSAAASAKRPPSAPGTQGVRSPGSSVSAAPPANRSNSAPRQNSQRLSMEYGNIMRAAALPIRLGSESQDLTTIFSEDLSGDQENKKGSLVKFSTAKFSRRSSDFVANFSGSVDSNAGSETDGGASKKGGGLFARSKTSDRPSTASSTNASESAQLAAKSSGPRTERTWDDKVIMAHLKAGLLPRSAEQQVDMRRQPPLQLIPYQKNWARDVFVVPHNAIRRELMDCYMILFAMDVRRDDMTAKDFDMFFQWWKTFALFVIHYLDAEEDVIYPWFEERQKLTGLLAKEKRNKIKEHMRHVLYLVMKSEERLNTPNFNFDPLLLLKRAVDKFCLLTLEYFTLEEKLLPHTIQQHCTEKEKREVEKAYANYLLKGENPGTDLVILTRWLQVSERDPKRLLEWRYDNLGPMSWSNVQYGVWWKAVNAKHLDVPRIFKVRRDVYKTELRQREILRSENPEQYKRKYAKFEQDRARARAFKMQDGTELFSSVTGTERDHEMDKLAISSNSPVSPKSPKSPLSLSKSPNAKSPSSADAANTLLDPSELSSLTSENAFAKKSSVSTTEAQQAQALAAARSMSSSASNARVAGIGRLDSSASMFSSKSFVLSSEGQAELEELVNKAAKLNEYLAVMDRKYGSGLADSYGANGNDDALSLRSEEYSHSYNLGDELSLVDDTGYQYNMPDAVSAYSASLMGDEDSKSILDDIDIDLDNLSLADDSEGFDVGAFDLEQYLEFDAHISASGRR</sequence>
<feature type="compositionally biased region" description="Low complexity" evidence="1">
    <location>
        <begin position="561"/>
        <end position="589"/>
    </location>
</feature>
<dbReference type="EMBL" id="VRMN01000001">
    <property type="protein sequence ID" value="KAA8498010.1"/>
    <property type="molecule type" value="Genomic_DNA"/>
</dbReference>
<dbReference type="Gene3D" id="1.20.120.520">
    <property type="entry name" value="nmb1532 protein domain like"/>
    <property type="match status" value="1"/>
</dbReference>
<feature type="region of interest" description="Disordered" evidence="1">
    <location>
        <begin position="169"/>
        <end position="225"/>
    </location>
</feature>
<evidence type="ECO:0000313" key="3">
    <source>
        <dbReference type="Proteomes" id="UP000324585"/>
    </source>
</evidence>
<keyword evidence="3" id="KW-1185">Reference proteome</keyword>